<dbReference type="InterPro" id="IPR011109">
    <property type="entry name" value="DNA_bind_recombinase_dom"/>
</dbReference>
<evidence type="ECO:0000256" key="1">
    <source>
        <dbReference type="SAM" id="Coils"/>
    </source>
</evidence>
<evidence type="ECO:0000313" key="5">
    <source>
        <dbReference type="Proteomes" id="UP000767291"/>
    </source>
</evidence>
<dbReference type="InterPro" id="IPR036162">
    <property type="entry name" value="Resolvase-like_N_sf"/>
</dbReference>
<dbReference type="InterPro" id="IPR006119">
    <property type="entry name" value="Resolv_N"/>
</dbReference>
<reference evidence="4 5" key="1">
    <citation type="submission" date="2021-03" db="EMBL/GenBank/DDBJ databases">
        <title>Genomic Encyclopedia of Type Strains, Phase IV (KMG-IV): sequencing the most valuable type-strain genomes for metagenomic binning, comparative biology and taxonomic classification.</title>
        <authorList>
            <person name="Goeker M."/>
        </authorList>
    </citation>
    <scope>NUCLEOTIDE SEQUENCE [LARGE SCALE GENOMIC DNA]</scope>
    <source>
        <strain evidence="4 5">DSM 1289</strain>
    </source>
</reference>
<name>A0ABS4E6W0_9FIRM</name>
<dbReference type="EMBL" id="JAGGJX010000001">
    <property type="protein sequence ID" value="MBP1853680.1"/>
    <property type="molecule type" value="Genomic_DNA"/>
</dbReference>
<dbReference type="Gene3D" id="3.90.1750.20">
    <property type="entry name" value="Putative Large Serine Recombinase, Chain B, Domain 2"/>
    <property type="match status" value="1"/>
</dbReference>
<evidence type="ECO:0000259" key="3">
    <source>
        <dbReference type="PROSITE" id="PS51737"/>
    </source>
</evidence>
<evidence type="ECO:0000259" key="2">
    <source>
        <dbReference type="PROSITE" id="PS51736"/>
    </source>
</evidence>
<dbReference type="Gene3D" id="3.40.50.1390">
    <property type="entry name" value="Resolvase, N-terminal catalytic domain"/>
    <property type="match status" value="1"/>
</dbReference>
<keyword evidence="1" id="KW-0175">Coiled coil</keyword>
<comment type="caution">
    <text evidence="4">The sequence shown here is derived from an EMBL/GenBank/DDBJ whole genome shotgun (WGS) entry which is preliminary data.</text>
</comment>
<dbReference type="PROSITE" id="PS51736">
    <property type="entry name" value="RECOMBINASES_3"/>
    <property type="match status" value="1"/>
</dbReference>
<dbReference type="Pfam" id="PF00239">
    <property type="entry name" value="Resolvase"/>
    <property type="match status" value="1"/>
</dbReference>
<evidence type="ECO:0000313" key="4">
    <source>
        <dbReference type="EMBL" id="MBP1853680.1"/>
    </source>
</evidence>
<dbReference type="PANTHER" id="PTHR30461">
    <property type="entry name" value="DNA-INVERTASE FROM LAMBDOID PROPHAGE"/>
    <property type="match status" value="1"/>
</dbReference>
<organism evidence="4 5">
    <name type="scientific">Metaclostridioides mangenotii</name>
    <dbReference type="NCBI Taxonomy" id="1540"/>
    <lineage>
        <taxon>Bacteria</taxon>
        <taxon>Bacillati</taxon>
        <taxon>Bacillota</taxon>
        <taxon>Clostridia</taxon>
        <taxon>Peptostreptococcales</taxon>
        <taxon>Peptostreptococcaceae</taxon>
        <taxon>Metaclostridioides</taxon>
    </lineage>
</organism>
<feature type="coiled-coil region" evidence="1">
    <location>
        <begin position="381"/>
        <end position="408"/>
    </location>
</feature>
<protein>
    <submittedName>
        <fullName evidence="4">DNA invertase Pin-like site-specific DNA recombinase</fullName>
    </submittedName>
</protein>
<dbReference type="InterPro" id="IPR038109">
    <property type="entry name" value="DNA_bind_recomb_sf"/>
</dbReference>
<dbReference type="InterPro" id="IPR050639">
    <property type="entry name" value="SSR_resolvase"/>
</dbReference>
<dbReference type="Pfam" id="PF07508">
    <property type="entry name" value="Recombinase"/>
    <property type="match status" value="1"/>
</dbReference>
<dbReference type="Proteomes" id="UP000767291">
    <property type="component" value="Unassembled WGS sequence"/>
</dbReference>
<dbReference type="CDD" id="cd00338">
    <property type="entry name" value="Ser_Recombinase"/>
    <property type="match status" value="1"/>
</dbReference>
<sequence>MNVAIYLRKSRADLEAEQIGEFETLAKHKATLIKVAKDKNLNIVNIKEEIVSGESITARPKMIELLNEVEDGKYDAVLVVDIDRLGRGNMKDQGVILEAFKNSNTKIITPQKTYDLDDELDEQMTEFQTFIARQELKTIKKRMLRGRKKSFEDGKFIYSTPPFGYDAIYNKNGERAIVPNQDSEIVKLIYNLYINEEFGSGYIAKYLDSLNIKPERSNNWSPVTIRKILSNKTYCGYLSYGRTVQTKKINENGNLIHKRNNKNDIEYAKGRHQAIISEDIYNNAQRIMSSKSKITNPGGIYSVQNPFAGIMRCKKCRSILKRNANNGGKIYLKCRNECGNRSTQLEFVEEKILSYLNDILESYKIKIDKKEIKNRDLNDPAKTTKQILVKLETELKDLETQRNNLYDYFERKIYDEDTFIERSNSIKDRTEKVKQAIVDVNSKIPKNKKSDAEIMEGIKNVLEVYPYAKNAKEKNKLLKSIVQEIEYYKEDSYETDQFDAYIKLKLNN</sequence>
<keyword evidence="5" id="KW-1185">Reference proteome</keyword>
<dbReference type="PROSITE" id="PS51737">
    <property type="entry name" value="RECOMBINASE_DNA_BIND"/>
    <property type="match status" value="1"/>
</dbReference>
<dbReference type="InterPro" id="IPR025827">
    <property type="entry name" value="Zn_ribbon_recom_dom"/>
</dbReference>
<dbReference type="PANTHER" id="PTHR30461:SF23">
    <property type="entry name" value="DNA RECOMBINASE-RELATED"/>
    <property type="match status" value="1"/>
</dbReference>
<dbReference type="SUPFAM" id="SSF53041">
    <property type="entry name" value="Resolvase-like"/>
    <property type="match status" value="1"/>
</dbReference>
<feature type="domain" description="Resolvase/invertase-type recombinase catalytic" evidence="2">
    <location>
        <begin position="2"/>
        <end position="154"/>
    </location>
</feature>
<dbReference type="RefSeq" id="WP_209455345.1">
    <property type="nucleotide sequence ID" value="NZ_BAAACS010000017.1"/>
</dbReference>
<proteinExistence type="predicted"/>
<dbReference type="SMART" id="SM00857">
    <property type="entry name" value="Resolvase"/>
    <property type="match status" value="1"/>
</dbReference>
<accession>A0ABS4E6W0</accession>
<feature type="domain" description="Recombinase" evidence="3">
    <location>
        <begin position="162"/>
        <end position="294"/>
    </location>
</feature>
<dbReference type="Pfam" id="PF13408">
    <property type="entry name" value="Zn_ribbon_recom"/>
    <property type="match status" value="1"/>
</dbReference>
<gene>
    <name evidence="4" type="ORF">J2Z43_000070</name>
</gene>